<evidence type="ECO:0000256" key="1">
    <source>
        <dbReference type="ARBA" id="ARBA00022729"/>
    </source>
</evidence>
<feature type="transmembrane region" description="Helical" evidence="3">
    <location>
        <begin position="447"/>
        <end position="473"/>
    </location>
</feature>
<feature type="chain" id="PRO_5037479264" evidence="4">
    <location>
        <begin position="20"/>
        <end position="533"/>
    </location>
</feature>
<keyword evidence="3" id="KW-0812">Transmembrane</keyword>
<proteinExistence type="predicted"/>
<keyword evidence="3" id="KW-0472">Membrane</keyword>
<name>A0A915PLA9_9BILA</name>
<sequence>MWLLNSALFMLFVASGCYSSGVAIYELLEQYLDVACQRERINVQLTFNRLKHPEMTKSIREMIWRGRICIGDDKSGACCSQLNMIQDYHVVLVGYSKCGIEKTFFAGGFNFIAKVHFWGVGNVNEQFEIQCAVPFVESHVKAKMIASRKPIRISSVDFTNNHHSSSSSVNAKPISVRLGDNLYVAIEPTLEGMQKRLHTYPLRCWLTVPSFTSPTITTTTTTTTTAADATFVNTSTTDTTISSTATASDKQFMNSVELSRYFIEDGCPSVDDNDSLLAFLEQKTGTDRYAEWTKIKIPLTHNLVSTSLLNESVVVNKSVEYGLISLHCDVIFCTGHKLNGFQDTPTCPRSSFCSPTAGERRHFPSWIEPHLQRSITVTLNSPIRILLANASEPTLLDDDELSNSDDLIAESDDNLVNVAYDSKCARVCAVAVEEALRKEEECRLDGIPLYAVIIIAIISFAFGIAFVATLWLIHNKTDPLRKIRCADRNRRGMPLNAIYRDSVIRPLNNANAFMITCSAGIAERERLVTDRPQ</sequence>
<reference evidence="6" key="1">
    <citation type="submission" date="2022-11" db="UniProtKB">
        <authorList>
            <consortium name="WormBaseParasite"/>
        </authorList>
    </citation>
    <scope>IDENTIFICATION</scope>
</reference>
<keyword evidence="1 4" id="KW-0732">Signal</keyword>
<evidence type="ECO:0000256" key="3">
    <source>
        <dbReference type="SAM" id="Phobius"/>
    </source>
</evidence>
<organism evidence="5 6">
    <name type="scientific">Setaria digitata</name>
    <dbReference type="NCBI Taxonomy" id="48799"/>
    <lineage>
        <taxon>Eukaryota</taxon>
        <taxon>Metazoa</taxon>
        <taxon>Ecdysozoa</taxon>
        <taxon>Nematoda</taxon>
        <taxon>Chromadorea</taxon>
        <taxon>Rhabditida</taxon>
        <taxon>Spirurina</taxon>
        <taxon>Spiruromorpha</taxon>
        <taxon>Filarioidea</taxon>
        <taxon>Setariidae</taxon>
        <taxon>Setaria</taxon>
    </lineage>
</organism>
<dbReference type="WBParaSite" id="sdigi.contig162.g5481.t1">
    <property type="protein sequence ID" value="sdigi.contig162.g5481.t1"/>
    <property type="gene ID" value="sdigi.contig162.g5481"/>
</dbReference>
<feature type="signal peptide" evidence="4">
    <location>
        <begin position="1"/>
        <end position="19"/>
    </location>
</feature>
<dbReference type="Proteomes" id="UP000887581">
    <property type="component" value="Unplaced"/>
</dbReference>
<dbReference type="PANTHER" id="PTHR14002">
    <property type="entry name" value="ENDOGLIN/TGF-BETA RECEPTOR TYPE III"/>
    <property type="match status" value="1"/>
</dbReference>
<evidence type="ECO:0000313" key="5">
    <source>
        <dbReference type="Proteomes" id="UP000887581"/>
    </source>
</evidence>
<keyword evidence="5" id="KW-1185">Reference proteome</keyword>
<evidence type="ECO:0000256" key="4">
    <source>
        <dbReference type="SAM" id="SignalP"/>
    </source>
</evidence>
<accession>A0A915PLA9</accession>
<dbReference type="PANTHER" id="PTHR14002:SF45">
    <property type="entry name" value="ZP DOMAIN-CONTAINING PROTEIN"/>
    <property type="match status" value="1"/>
</dbReference>
<keyword evidence="2" id="KW-1015">Disulfide bond</keyword>
<dbReference type="AlphaFoldDB" id="A0A915PLA9"/>
<evidence type="ECO:0000256" key="2">
    <source>
        <dbReference type="ARBA" id="ARBA00023157"/>
    </source>
</evidence>
<evidence type="ECO:0000313" key="6">
    <source>
        <dbReference type="WBParaSite" id="sdigi.contig162.g5481.t1"/>
    </source>
</evidence>
<keyword evidence="3" id="KW-1133">Transmembrane helix</keyword>
<protein>
    <submittedName>
        <fullName evidence="6">ZP domain-containing protein</fullName>
    </submittedName>
</protein>